<gene>
    <name evidence="1" type="ORF">BV22DRAFT_1022923</name>
</gene>
<sequence>MKFAVLVAILTVSTAANPIKRSDPVGIDVSSHQGSAINWSEVKANGVIFAYIKATEGTSYVNPDFGSQYAGATKADLIRGSYHFAQPASSSGSTQASYFIEHGGGWSADGITLPGALDLEAGCYGLSASSMISWIRSFSTEYYSSEKRCAMLYITTNWWKSCTGNSAAFASSSPLWLASWGSGMGALPAGWTTATFWQNSDHSSSNPGDQDKFIGGITGLDK</sequence>
<comment type="caution">
    <text evidence="1">The sequence shown here is derived from an EMBL/GenBank/DDBJ whole genome shotgun (WGS) entry which is preliminary data.</text>
</comment>
<protein>
    <submittedName>
        <fullName evidence="1">Glycoside hydrolase family 25 protein</fullName>
    </submittedName>
</protein>
<evidence type="ECO:0000313" key="1">
    <source>
        <dbReference type="EMBL" id="KAH7919489.1"/>
    </source>
</evidence>
<keyword evidence="1" id="KW-0378">Hydrolase</keyword>
<accession>A0ACB8B2K6</accession>
<evidence type="ECO:0000313" key="2">
    <source>
        <dbReference type="Proteomes" id="UP000790709"/>
    </source>
</evidence>
<keyword evidence="2" id="KW-1185">Reference proteome</keyword>
<name>A0ACB8B2K6_9AGAM</name>
<organism evidence="1 2">
    <name type="scientific">Leucogyrophana mollusca</name>
    <dbReference type="NCBI Taxonomy" id="85980"/>
    <lineage>
        <taxon>Eukaryota</taxon>
        <taxon>Fungi</taxon>
        <taxon>Dikarya</taxon>
        <taxon>Basidiomycota</taxon>
        <taxon>Agaricomycotina</taxon>
        <taxon>Agaricomycetes</taxon>
        <taxon>Agaricomycetidae</taxon>
        <taxon>Boletales</taxon>
        <taxon>Boletales incertae sedis</taxon>
        <taxon>Leucogyrophana</taxon>
    </lineage>
</organism>
<dbReference type="Proteomes" id="UP000790709">
    <property type="component" value="Unassembled WGS sequence"/>
</dbReference>
<proteinExistence type="predicted"/>
<reference evidence="1" key="1">
    <citation type="journal article" date="2021" name="New Phytol.">
        <title>Evolutionary innovations through gain and loss of genes in the ectomycorrhizal Boletales.</title>
        <authorList>
            <person name="Wu G."/>
            <person name="Miyauchi S."/>
            <person name="Morin E."/>
            <person name="Kuo A."/>
            <person name="Drula E."/>
            <person name="Varga T."/>
            <person name="Kohler A."/>
            <person name="Feng B."/>
            <person name="Cao Y."/>
            <person name="Lipzen A."/>
            <person name="Daum C."/>
            <person name="Hundley H."/>
            <person name="Pangilinan J."/>
            <person name="Johnson J."/>
            <person name="Barry K."/>
            <person name="LaButti K."/>
            <person name="Ng V."/>
            <person name="Ahrendt S."/>
            <person name="Min B."/>
            <person name="Choi I.G."/>
            <person name="Park H."/>
            <person name="Plett J.M."/>
            <person name="Magnuson J."/>
            <person name="Spatafora J.W."/>
            <person name="Nagy L.G."/>
            <person name="Henrissat B."/>
            <person name="Grigoriev I.V."/>
            <person name="Yang Z.L."/>
            <person name="Xu J."/>
            <person name="Martin F.M."/>
        </authorList>
    </citation>
    <scope>NUCLEOTIDE SEQUENCE</scope>
    <source>
        <strain evidence="1">KUC20120723A-06</strain>
    </source>
</reference>
<dbReference type="EMBL" id="MU266655">
    <property type="protein sequence ID" value="KAH7919489.1"/>
    <property type="molecule type" value="Genomic_DNA"/>
</dbReference>